<sequence length="71" mass="8171">MNTDAEPTALPLPWDRTWSVEEVSYFLGVPVATLHQWRYLGTGPKAARAGRRLRYLPADVLDWFRQQQEAA</sequence>
<dbReference type="EMBL" id="BAAAHD010000026">
    <property type="protein sequence ID" value="GAA0568723.1"/>
    <property type="molecule type" value="Genomic_DNA"/>
</dbReference>
<accession>A0A7W7I9B3</accession>
<evidence type="ECO:0000259" key="1">
    <source>
        <dbReference type="Pfam" id="PF12728"/>
    </source>
</evidence>
<evidence type="ECO:0000313" key="4">
    <source>
        <dbReference type="Proteomes" id="UP000549343"/>
    </source>
</evidence>
<comment type="caution">
    <text evidence="3">The sequence shown here is derived from an EMBL/GenBank/DDBJ whole genome shotgun (WGS) entry which is preliminary data.</text>
</comment>
<keyword evidence="3" id="KW-0238">DNA-binding</keyword>
<reference evidence="5" key="2">
    <citation type="journal article" date="2019" name="Int. J. Syst. Evol. Microbiol.">
        <title>The Global Catalogue of Microorganisms (GCM) 10K type strain sequencing project: providing services to taxonomists for standard genome sequencing and annotation.</title>
        <authorList>
            <consortium name="The Broad Institute Genomics Platform"/>
            <consortium name="The Broad Institute Genome Sequencing Center for Infectious Disease"/>
            <person name="Wu L."/>
            <person name="Ma J."/>
        </authorList>
    </citation>
    <scope>NUCLEOTIDE SEQUENCE [LARGE SCALE GENOMIC DNA]</scope>
    <source>
        <strain evidence="5">JCM 10667</strain>
    </source>
</reference>
<dbReference type="InterPro" id="IPR009061">
    <property type="entry name" value="DNA-bd_dom_put_sf"/>
</dbReference>
<proteinExistence type="predicted"/>
<evidence type="ECO:0000313" key="3">
    <source>
        <dbReference type="EMBL" id="MBB4772914.1"/>
    </source>
</evidence>
<evidence type="ECO:0000313" key="2">
    <source>
        <dbReference type="EMBL" id="GAA0568723.1"/>
    </source>
</evidence>
<protein>
    <submittedName>
        <fullName evidence="3">DNA-binding transcriptional MerR regulator</fullName>
    </submittedName>
</protein>
<dbReference type="SUPFAM" id="SSF46955">
    <property type="entry name" value="Putative DNA-binding domain"/>
    <property type="match status" value="1"/>
</dbReference>
<dbReference type="RefSeq" id="WP_184880695.1">
    <property type="nucleotide sequence ID" value="NZ_BAAAHD010000026.1"/>
</dbReference>
<dbReference type="EMBL" id="JACHMV010000001">
    <property type="protein sequence ID" value="MBB4772914.1"/>
    <property type="molecule type" value="Genomic_DNA"/>
</dbReference>
<feature type="domain" description="Helix-turn-helix" evidence="1">
    <location>
        <begin position="19"/>
        <end position="67"/>
    </location>
</feature>
<dbReference type="Proteomes" id="UP001501427">
    <property type="component" value="Unassembled WGS sequence"/>
</dbReference>
<gene>
    <name evidence="3" type="ORF">F4557_001332</name>
    <name evidence="2" type="ORF">GCM10009546_34320</name>
</gene>
<dbReference type="Pfam" id="PF12728">
    <property type="entry name" value="HTH_17"/>
    <property type="match status" value="1"/>
</dbReference>
<reference evidence="2" key="4">
    <citation type="submission" date="2023-12" db="EMBL/GenBank/DDBJ databases">
        <authorList>
            <person name="Sun Q."/>
            <person name="Inoue M."/>
        </authorList>
    </citation>
    <scope>NUCLEOTIDE SEQUENCE</scope>
    <source>
        <strain evidence="2">JCM 10667</strain>
    </source>
</reference>
<name>A0A7W7I9B3_9ACTN</name>
<keyword evidence="5" id="KW-1185">Reference proteome</keyword>
<dbReference type="AlphaFoldDB" id="A0A7W7I9B3"/>
<reference evidence="3 4" key="3">
    <citation type="submission" date="2020-08" db="EMBL/GenBank/DDBJ databases">
        <title>Sequencing the genomes of 1000 actinobacteria strains.</title>
        <authorList>
            <person name="Klenk H.-P."/>
        </authorList>
    </citation>
    <scope>NUCLEOTIDE SEQUENCE [LARGE SCALE GENOMIC DNA]</scope>
    <source>
        <strain evidence="3 4">DSM 44772</strain>
    </source>
</reference>
<dbReference type="Proteomes" id="UP000549343">
    <property type="component" value="Unassembled WGS sequence"/>
</dbReference>
<dbReference type="GO" id="GO:0003677">
    <property type="term" value="F:DNA binding"/>
    <property type="evidence" value="ECO:0007669"/>
    <property type="project" value="UniProtKB-KW"/>
</dbReference>
<organism evidence="3 4">
    <name type="scientific">Actinomadura livida</name>
    <dbReference type="NCBI Taxonomy" id="79909"/>
    <lineage>
        <taxon>Bacteria</taxon>
        <taxon>Bacillati</taxon>
        <taxon>Actinomycetota</taxon>
        <taxon>Actinomycetes</taxon>
        <taxon>Streptosporangiales</taxon>
        <taxon>Thermomonosporaceae</taxon>
        <taxon>Actinomadura</taxon>
    </lineage>
</organism>
<evidence type="ECO:0000313" key="5">
    <source>
        <dbReference type="Proteomes" id="UP001501427"/>
    </source>
</evidence>
<dbReference type="InterPro" id="IPR041657">
    <property type="entry name" value="HTH_17"/>
</dbReference>
<reference evidence="2" key="1">
    <citation type="journal article" date="2014" name="Int. J. Syst. Evol. Microbiol.">
        <title>Complete genome of a new Firmicutes species belonging to the dominant human colonic microbiota ('Ruminococcus bicirculans') reveals two chromosomes and a selective capacity to utilize plant glucans.</title>
        <authorList>
            <consortium name="NISC Comparative Sequencing Program"/>
            <person name="Wegmann U."/>
            <person name="Louis P."/>
            <person name="Goesmann A."/>
            <person name="Henrissat B."/>
            <person name="Duncan S.H."/>
            <person name="Flint H.J."/>
        </authorList>
    </citation>
    <scope>NUCLEOTIDE SEQUENCE</scope>
    <source>
        <strain evidence="2">JCM 10667</strain>
    </source>
</reference>